<evidence type="ECO:0000313" key="2">
    <source>
        <dbReference type="Proteomes" id="UP000030428"/>
    </source>
</evidence>
<name>A0A4E0R6V3_9GAMM</name>
<dbReference type="Proteomes" id="UP000030428">
    <property type="component" value="Unassembled WGS sequence"/>
</dbReference>
<sequence>MYLGVQDLIQTKKCYNALIVGVQNKFWTPLNLNRSKIQMLETVLSLGSGINTGFELYKNVAGLIRSKSAMP</sequence>
<evidence type="ECO:0000313" key="1">
    <source>
        <dbReference type="EMBL" id="TGO03591.1"/>
    </source>
</evidence>
<dbReference type="AlphaFoldDB" id="A0A4E0R6V3"/>
<dbReference type="EMBL" id="JSZA02000010">
    <property type="protein sequence ID" value="TGO03591.1"/>
    <property type="molecule type" value="Genomic_DNA"/>
</dbReference>
<comment type="caution">
    <text evidence="1">The sequence shown here is derived from an EMBL/GenBank/DDBJ whole genome shotgun (WGS) entry which is preliminary data.</text>
</comment>
<organism evidence="1 2">
    <name type="scientific">Candidatus Thiomargarita nelsonii</name>
    <dbReference type="NCBI Taxonomy" id="1003181"/>
    <lineage>
        <taxon>Bacteria</taxon>
        <taxon>Pseudomonadati</taxon>
        <taxon>Pseudomonadota</taxon>
        <taxon>Gammaproteobacteria</taxon>
        <taxon>Thiotrichales</taxon>
        <taxon>Thiotrichaceae</taxon>
        <taxon>Thiomargarita</taxon>
    </lineage>
</organism>
<protein>
    <submittedName>
        <fullName evidence="1">Uncharacterized protein</fullName>
    </submittedName>
</protein>
<reference evidence="1 2" key="1">
    <citation type="journal article" date="2016" name="Front. Microbiol.">
        <title>Single-Cell (Meta-)Genomics of a Dimorphic Candidatus Thiomargarita nelsonii Reveals Genomic Plasticity.</title>
        <authorList>
            <person name="Flood B.E."/>
            <person name="Fliss P."/>
            <person name="Jones D.S."/>
            <person name="Dick G.J."/>
            <person name="Jain S."/>
            <person name="Kaster A.K."/>
            <person name="Winkel M."/>
            <person name="Mussmann M."/>
            <person name="Bailey J."/>
        </authorList>
    </citation>
    <scope>NUCLEOTIDE SEQUENCE [LARGE SCALE GENOMIC DNA]</scope>
    <source>
        <strain evidence="1">Hydrate Ridge</strain>
    </source>
</reference>
<proteinExistence type="predicted"/>
<accession>A0A4E0R6V3</accession>
<gene>
    <name evidence="1" type="ORF">PN36_03680</name>
</gene>
<keyword evidence="2" id="KW-1185">Reference proteome</keyword>